<dbReference type="SUPFAM" id="SSF53448">
    <property type="entry name" value="Nucleotide-diphospho-sugar transferases"/>
    <property type="match status" value="1"/>
</dbReference>
<dbReference type="PANTHER" id="PTHR32125:SF4">
    <property type="entry name" value="2-C-METHYL-D-ERYTHRITOL 4-PHOSPHATE CYTIDYLYLTRANSFERASE, CHLOROPLASTIC"/>
    <property type="match status" value="1"/>
</dbReference>
<dbReference type="Pfam" id="PF01128">
    <property type="entry name" value="IspD"/>
    <property type="match status" value="1"/>
</dbReference>
<keyword evidence="6 7" id="KW-0414">Isoprene biosynthesis</keyword>
<dbReference type="InterPro" id="IPR034683">
    <property type="entry name" value="IspD/TarI"/>
</dbReference>
<reference evidence="8" key="1">
    <citation type="submission" date="2024-05" db="EMBL/GenBank/DDBJ databases">
        <title>Genome sequencing of novel strain.</title>
        <authorList>
            <person name="Ganbat D."/>
            <person name="Ganbat S."/>
            <person name="Lee S.-J."/>
        </authorList>
    </citation>
    <scope>NUCLEOTIDE SEQUENCE</scope>
    <source>
        <strain evidence="8">SMD15-11</strain>
    </source>
</reference>
<comment type="function">
    <text evidence="7">Catalyzes the formation of 4-diphosphocytidyl-2-C-methyl-D-erythritol from CTP and 2-C-methyl-D-erythritol 4-phosphate (MEP).</text>
</comment>
<dbReference type="FunFam" id="3.90.550.10:FF:000003">
    <property type="entry name" value="2-C-methyl-D-erythritol 4-phosphate cytidylyltransferase"/>
    <property type="match status" value="1"/>
</dbReference>
<evidence type="ECO:0000256" key="5">
    <source>
        <dbReference type="ARBA" id="ARBA00022695"/>
    </source>
</evidence>
<dbReference type="InterPro" id="IPR029044">
    <property type="entry name" value="Nucleotide-diphossugar_trans"/>
</dbReference>
<dbReference type="Gene3D" id="3.90.550.10">
    <property type="entry name" value="Spore Coat Polysaccharide Biosynthesis Protein SpsA, Chain A"/>
    <property type="match status" value="1"/>
</dbReference>
<accession>A0AB39UYM7</accession>
<keyword evidence="5 7" id="KW-0548">Nucleotidyltransferase</keyword>
<sequence length="243" mass="26792">MSELWGVVPAGGSGRRMQIARPKQYLNIHGKPVLEHTLARLMAVQALSGIVVAVSPTDPEWEAFHAHLRRTWPESWLGRLHTVRGGAERVHSVYNALTHLRKLCPESTRVMVHDAVRPCVRISDVHRLIEAVGEQADGGLLAMPVADTLKRAAADGRIDETVDRTALWRACTPQLFPLGTLWRALDEALKAGRLVTDEASAMEMAGFHPLLVPCQADNLKLTHPQDLSLIECLLPHTEETPCA</sequence>
<protein>
    <recommendedName>
        <fullName evidence="7">2-C-methyl-D-erythritol 4-phosphate cytidylyltransferase</fullName>
        <ecNumber evidence="7">2.7.7.60</ecNumber>
    </recommendedName>
    <alternativeName>
        <fullName evidence="7">4-diphosphocytidyl-2C-methyl-D-erythritol synthase</fullName>
    </alternativeName>
    <alternativeName>
        <fullName evidence="7">MEP cytidylyltransferase</fullName>
        <shortName evidence="7">MCT</shortName>
    </alternativeName>
</protein>
<dbReference type="PROSITE" id="PS01295">
    <property type="entry name" value="ISPD"/>
    <property type="match status" value="1"/>
</dbReference>
<evidence type="ECO:0000256" key="1">
    <source>
        <dbReference type="ARBA" id="ARBA00001282"/>
    </source>
</evidence>
<name>A0AB39UYM7_9GAMM</name>
<evidence type="ECO:0000256" key="3">
    <source>
        <dbReference type="ARBA" id="ARBA00009789"/>
    </source>
</evidence>
<dbReference type="AlphaFoldDB" id="A0AB39UYM7"/>
<comment type="catalytic activity">
    <reaction evidence="1 7">
        <text>2-C-methyl-D-erythritol 4-phosphate + CTP + H(+) = 4-CDP-2-C-methyl-D-erythritol + diphosphate</text>
        <dbReference type="Rhea" id="RHEA:13429"/>
        <dbReference type="ChEBI" id="CHEBI:15378"/>
        <dbReference type="ChEBI" id="CHEBI:33019"/>
        <dbReference type="ChEBI" id="CHEBI:37563"/>
        <dbReference type="ChEBI" id="CHEBI:57823"/>
        <dbReference type="ChEBI" id="CHEBI:58262"/>
        <dbReference type="EC" id="2.7.7.60"/>
    </reaction>
</comment>
<dbReference type="InterPro" id="IPR050088">
    <property type="entry name" value="IspD/TarI_cytidylyltransf_bact"/>
</dbReference>
<dbReference type="RefSeq" id="WP_369602247.1">
    <property type="nucleotide sequence ID" value="NZ_CP154858.1"/>
</dbReference>
<dbReference type="KEGG" id="tcd:AAIA72_04580"/>
<evidence type="ECO:0000313" key="8">
    <source>
        <dbReference type="EMBL" id="XDT73253.1"/>
    </source>
</evidence>
<dbReference type="GO" id="GO:0050518">
    <property type="term" value="F:2-C-methyl-D-erythritol 4-phosphate cytidylyltransferase activity"/>
    <property type="evidence" value="ECO:0007669"/>
    <property type="project" value="UniProtKB-UniRule"/>
</dbReference>
<dbReference type="EC" id="2.7.7.60" evidence="7"/>
<dbReference type="InterPro" id="IPR001228">
    <property type="entry name" value="IspD"/>
</dbReference>
<feature type="site" description="Transition state stabilizer" evidence="7">
    <location>
        <position position="23"/>
    </location>
</feature>
<dbReference type="EMBL" id="CP154858">
    <property type="protein sequence ID" value="XDT73253.1"/>
    <property type="molecule type" value="Genomic_DNA"/>
</dbReference>
<dbReference type="GO" id="GO:0019288">
    <property type="term" value="P:isopentenyl diphosphate biosynthetic process, methylerythritol 4-phosphate pathway"/>
    <property type="evidence" value="ECO:0007669"/>
    <property type="project" value="UniProtKB-UniRule"/>
</dbReference>
<evidence type="ECO:0000256" key="2">
    <source>
        <dbReference type="ARBA" id="ARBA00004787"/>
    </source>
</evidence>
<evidence type="ECO:0000256" key="4">
    <source>
        <dbReference type="ARBA" id="ARBA00022679"/>
    </source>
</evidence>
<evidence type="ECO:0000256" key="6">
    <source>
        <dbReference type="ARBA" id="ARBA00023229"/>
    </source>
</evidence>
<keyword evidence="4 7" id="KW-0808">Transferase</keyword>
<dbReference type="PANTHER" id="PTHR32125">
    <property type="entry name" value="2-C-METHYL-D-ERYTHRITOL 4-PHOSPHATE CYTIDYLYLTRANSFERASE, CHLOROPLASTIC"/>
    <property type="match status" value="1"/>
</dbReference>
<comment type="similarity">
    <text evidence="3 7">Belongs to the IspD/TarI cytidylyltransferase family. IspD subfamily.</text>
</comment>
<gene>
    <name evidence="7 8" type="primary">ispD</name>
    <name evidence="8" type="ORF">AAIA72_04580</name>
</gene>
<dbReference type="NCBIfam" id="TIGR00453">
    <property type="entry name" value="ispD"/>
    <property type="match status" value="1"/>
</dbReference>
<feature type="site" description="Positions MEP for the nucleophilic attack" evidence="7">
    <location>
        <position position="164"/>
    </location>
</feature>
<dbReference type="CDD" id="cd02516">
    <property type="entry name" value="CDP-ME_synthetase"/>
    <property type="match status" value="1"/>
</dbReference>
<feature type="site" description="Positions MEP for the nucleophilic attack" evidence="7">
    <location>
        <position position="220"/>
    </location>
</feature>
<feature type="site" description="Transition state stabilizer" evidence="7">
    <location>
        <position position="16"/>
    </location>
</feature>
<dbReference type="InterPro" id="IPR018294">
    <property type="entry name" value="ISPD_synthase_CS"/>
</dbReference>
<dbReference type="HAMAP" id="MF_00108">
    <property type="entry name" value="IspD"/>
    <property type="match status" value="1"/>
</dbReference>
<comment type="pathway">
    <text evidence="2 7">Isoprenoid biosynthesis; isopentenyl diphosphate biosynthesis via DXP pathway; isopentenyl diphosphate from 1-deoxy-D-xylulose 5-phosphate: step 2/6.</text>
</comment>
<proteinExistence type="inferred from homology"/>
<organism evidence="8">
    <name type="scientific">Thermohahella caldifontis</name>
    <dbReference type="NCBI Taxonomy" id="3142973"/>
    <lineage>
        <taxon>Bacteria</taxon>
        <taxon>Pseudomonadati</taxon>
        <taxon>Pseudomonadota</taxon>
        <taxon>Gammaproteobacteria</taxon>
        <taxon>Oceanospirillales</taxon>
        <taxon>Hahellaceae</taxon>
        <taxon>Thermohahella</taxon>
    </lineage>
</organism>
<evidence type="ECO:0000256" key="7">
    <source>
        <dbReference type="HAMAP-Rule" id="MF_00108"/>
    </source>
</evidence>